<evidence type="ECO:0000313" key="3">
    <source>
        <dbReference type="Proteomes" id="UP001491310"/>
    </source>
</evidence>
<feature type="compositionally biased region" description="Low complexity" evidence="1">
    <location>
        <begin position="12"/>
        <end position="21"/>
    </location>
</feature>
<keyword evidence="3" id="KW-1185">Reference proteome</keyword>
<dbReference type="PROSITE" id="PS51386">
    <property type="entry name" value="RINT1_TIP20"/>
    <property type="match status" value="1"/>
</dbReference>
<evidence type="ECO:0000313" key="2">
    <source>
        <dbReference type="EMBL" id="KAK9906635.1"/>
    </source>
</evidence>
<accession>A0ABR2YJG5</accession>
<protein>
    <submittedName>
        <fullName evidence="2">Uncharacterized protein</fullName>
    </submittedName>
</protein>
<dbReference type="EMBL" id="JALJOT010000010">
    <property type="protein sequence ID" value="KAK9906635.1"/>
    <property type="molecule type" value="Genomic_DNA"/>
</dbReference>
<organism evidence="2 3">
    <name type="scientific">Coccomyxa subellipsoidea</name>
    <dbReference type="NCBI Taxonomy" id="248742"/>
    <lineage>
        <taxon>Eukaryota</taxon>
        <taxon>Viridiplantae</taxon>
        <taxon>Chlorophyta</taxon>
        <taxon>core chlorophytes</taxon>
        <taxon>Trebouxiophyceae</taxon>
        <taxon>Trebouxiophyceae incertae sedis</taxon>
        <taxon>Coccomyxaceae</taxon>
        <taxon>Coccomyxa</taxon>
    </lineage>
</organism>
<dbReference type="PANTHER" id="PTHR13520:SF0">
    <property type="entry name" value="RAD50-INTERACTING PROTEIN 1"/>
    <property type="match status" value="1"/>
</dbReference>
<dbReference type="InterPro" id="IPR042044">
    <property type="entry name" value="EXOC6PINT-1/Sec15/Tip20_C_dom2"/>
</dbReference>
<sequence length="712" mass="76596">MEAVPLHQEQEANAASAGNAGNAVDLTSPTFTAAARLRDLQNEIAALQEKEAEDAPGLAGELKAIEGAQTYAHSLQELVAITKHLEKLLRACERAAAANDLKAFLSGVAEAVAAHSTAAEKCESVAQLPSAGVPVQLCDLADGSLARTAGAQEKLVACLRGALDDVNRIAAAFIALQRSVQQSSFEAGIESSLEAEAPALWAVEEVAAPIAERLRAHFAAGRPTDRPDRPEWLFETALRLVRQLAPATAPLQAAVEVHGLGDVYHVPLEFARAIRGAVKGILRDHVYPRLAKLANTALWLHAVEEAVSFERSLAPLRGLTMPMTSPELMESTAEPWNQGSCLELLATQLAWSTGWWAAEREEAVRQLDELMDAPDAWQTAPSAWGPTAEPSMDLMEDEPSLMEAWRSEFWPPAGAEGALAIVTDLAHKCAWLADPTARRQFAIAVPQEVLRKLLSRLTRLAKTAEDFRALVSPHWAPRIGAYVNAAHWLAHSLQEAAGPLLLLDLEDSSDGHGRGSVLAAKAESFSLFKQKWTLKLARSLATAFSDATSGYRKRTNFEQFAAHGSGRRDGEISPRLQPALESLATSLQTLSASLDAVVFSDTWRAAAIAITRTMFNDVATEAHFTAEGASQFQTDVSGLIAVFQPYTPRPAAHLRELAEACTLLTLEPDQAASVASNLAAMTPQDGVAQLKALRVARLTPDQAICVLNQRLY</sequence>
<evidence type="ECO:0000256" key="1">
    <source>
        <dbReference type="SAM" id="MobiDB-lite"/>
    </source>
</evidence>
<reference evidence="2 3" key="1">
    <citation type="journal article" date="2024" name="Nat. Commun.">
        <title>Phylogenomics reveals the evolutionary origins of lichenization in chlorophyte algae.</title>
        <authorList>
            <person name="Puginier C."/>
            <person name="Libourel C."/>
            <person name="Otte J."/>
            <person name="Skaloud P."/>
            <person name="Haon M."/>
            <person name="Grisel S."/>
            <person name="Petersen M."/>
            <person name="Berrin J.G."/>
            <person name="Delaux P.M."/>
            <person name="Dal Grande F."/>
            <person name="Keller J."/>
        </authorList>
    </citation>
    <scope>NUCLEOTIDE SEQUENCE [LARGE SCALE GENOMIC DNA]</scope>
    <source>
        <strain evidence="2 3">SAG 216-7</strain>
    </source>
</reference>
<name>A0ABR2YJG5_9CHLO</name>
<feature type="region of interest" description="Disordered" evidence="1">
    <location>
        <begin position="1"/>
        <end position="21"/>
    </location>
</feature>
<dbReference type="Pfam" id="PF04437">
    <property type="entry name" value="RINT1_TIP1"/>
    <property type="match status" value="2"/>
</dbReference>
<comment type="caution">
    <text evidence="2">The sequence shown here is derived from an EMBL/GenBank/DDBJ whole genome shotgun (WGS) entry which is preliminary data.</text>
</comment>
<proteinExistence type="predicted"/>
<dbReference type="PANTHER" id="PTHR13520">
    <property type="entry name" value="RAD50-INTERACTING PROTEIN 1 RINT-1"/>
    <property type="match status" value="1"/>
</dbReference>
<dbReference type="Proteomes" id="UP001491310">
    <property type="component" value="Unassembled WGS sequence"/>
</dbReference>
<dbReference type="InterPro" id="IPR007528">
    <property type="entry name" value="RINT1_Tip20"/>
</dbReference>
<dbReference type="Gene3D" id="1.20.58.670">
    <property type="entry name" value="Dsl1p vesicle tethering complex, Tip20p subunit, domain D"/>
    <property type="match status" value="1"/>
</dbReference>
<gene>
    <name evidence="2" type="ORF">WJX75_005264</name>
</gene>